<dbReference type="EC" id="1.3.99.1" evidence="1"/>
<dbReference type="EMBL" id="CBWK010000183">
    <property type="protein sequence ID" value="CDL08354.1"/>
    <property type="molecule type" value="Genomic_DNA"/>
</dbReference>
<comment type="caution">
    <text evidence="1">The sequence shown here is derived from an EMBL/GenBank/DDBJ whole genome shotgun (WGS) entry which is preliminary data.</text>
</comment>
<protein>
    <submittedName>
        <fullName evidence="1">Succinate dehydrogenase flavoprotein subunit</fullName>
        <ecNumber evidence="1">1.3.99.1</ecNumber>
    </submittedName>
</protein>
<keyword evidence="2" id="KW-1185">Reference proteome</keyword>
<evidence type="ECO:0000313" key="2">
    <source>
        <dbReference type="Proteomes" id="UP000019183"/>
    </source>
</evidence>
<organism evidence="1 2">
    <name type="scientific">Klebsiella pneumoniae IS43</name>
    <dbReference type="NCBI Taxonomy" id="1432552"/>
    <lineage>
        <taxon>Bacteria</taxon>
        <taxon>Pseudomonadati</taxon>
        <taxon>Pseudomonadota</taxon>
        <taxon>Gammaproteobacteria</taxon>
        <taxon>Enterobacterales</taxon>
        <taxon>Enterobacteriaceae</taxon>
        <taxon>Klebsiella/Raoultella group</taxon>
        <taxon>Klebsiella</taxon>
        <taxon>Klebsiella pneumoniae complex</taxon>
    </lineage>
</organism>
<name>W1DJW5_KLEPN</name>
<evidence type="ECO:0000313" key="1">
    <source>
        <dbReference type="EMBL" id="CDL08354.1"/>
    </source>
</evidence>
<sequence>MEHRLKDLVKQEGNENWAKIRDEMGLSMEEAAASTARRS</sequence>
<accession>W1DJW5</accession>
<proteinExistence type="predicted"/>
<dbReference type="AlphaFoldDB" id="W1DJW5"/>
<dbReference type="Proteomes" id="UP000019183">
    <property type="component" value="Unassembled WGS sequence"/>
</dbReference>
<dbReference type="GO" id="GO:0016491">
    <property type="term" value="F:oxidoreductase activity"/>
    <property type="evidence" value="ECO:0007669"/>
    <property type="project" value="UniProtKB-KW"/>
</dbReference>
<keyword evidence="1" id="KW-0560">Oxidoreductase</keyword>
<reference evidence="1" key="1">
    <citation type="submission" date="2013-10" db="EMBL/GenBank/DDBJ databases">
        <title>Antibiotic resistance diversity of beta-lactamase producers in the General Hospital Vienna.</title>
        <authorList>
            <person name="Barisic I."/>
            <person name="Mitteregger D."/>
            <person name="Hirschl A.M."/>
            <person name="Noehammer C."/>
            <person name="Wiesinger-Mayr H."/>
        </authorList>
    </citation>
    <scope>NUCLEOTIDE SEQUENCE [LARGE SCALE GENOMIC DNA]</scope>
    <source>
        <strain evidence="1">IS43</strain>
    </source>
</reference>